<evidence type="ECO:0000313" key="5">
    <source>
        <dbReference type="Proteomes" id="UP000003374"/>
    </source>
</evidence>
<dbReference type="Pfam" id="PF03364">
    <property type="entry name" value="Polyketide_cyc"/>
    <property type="match status" value="1"/>
</dbReference>
<dbReference type="Gene3D" id="3.30.530.20">
    <property type="match status" value="1"/>
</dbReference>
<gene>
    <name evidence="4" type="ORF">NB231_14628</name>
</gene>
<reference evidence="4 5" key="1">
    <citation type="submission" date="2006-02" db="EMBL/GenBank/DDBJ databases">
        <authorList>
            <person name="Waterbury J."/>
            <person name="Ferriera S."/>
            <person name="Johnson J."/>
            <person name="Kravitz S."/>
            <person name="Halpern A."/>
            <person name="Remington K."/>
            <person name="Beeson K."/>
            <person name="Tran B."/>
            <person name="Rogers Y.-H."/>
            <person name="Friedman R."/>
            <person name="Venter J.C."/>
        </authorList>
    </citation>
    <scope>NUCLEOTIDE SEQUENCE [LARGE SCALE GENOMIC DNA]</scope>
    <source>
        <strain evidence="4 5">Nb-231</strain>
    </source>
</reference>
<dbReference type="Proteomes" id="UP000003374">
    <property type="component" value="Unassembled WGS sequence"/>
</dbReference>
<comment type="similarity">
    <text evidence="1">Belongs to the ribosome association toxin RatA family.</text>
</comment>
<keyword evidence="2" id="KW-1277">Toxin-antitoxin system</keyword>
<dbReference type="InterPro" id="IPR023393">
    <property type="entry name" value="START-like_dom_sf"/>
</dbReference>
<evidence type="ECO:0000256" key="2">
    <source>
        <dbReference type="ARBA" id="ARBA00022649"/>
    </source>
</evidence>
<dbReference type="CDD" id="cd08861">
    <property type="entry name" value="OtcD1_ARO-CYC_like"/>
    <property type="match status" value="1"/>
</dbReference>
<accession>A4BL76</accession>
<comment type="caution">
    <text evidence="4">The sequence shown here is derived from an EMBL/GenBank/DDBJ whole genome shotgun (WGS) entry which is preliminary data.</text>
</comment>
<keyword evidence="5" id="KW-1185">Reference proteome</keyword>
<feature type="domain" description="Coenzyme Q-binding protein COQ10 START" evidence="3">
    <location>
        <begin position="14"/>
        <end position="133"/>
    </location>
</feature>
<name>A4BL76_9GAMM</name>
<dbReference type="OrthoDB" id="9134299at2"/>
<evidence type="ECO:0000256" key="1">
    <source>
        <dbReference type="ARBA" id="ARBA00008918"/>
    </source>
</evidence>
<proteinExistence type="inferred from homology"/>
<dbReference type="AlphaFoldDB" id="A4BL76"/>
<evidence type="ECO:0000259" key="3">
    <source>
        <dbReference type="Pfam" id="PF03364"/>
    </source>
</evidence>
<dbReference type="EMBL" id="AAOF01000001">
    <property type="protein sequence ID" value="EAR23064.1"/>
    <property type="molecule type" value="Genomic_DNA"/>
</dbReference>
<evidence type="ECO:0000313" key="4">
    <source>
        <dbReference type="EMBL" id="EAR23064.1"/>
    </source>
</evidence>
<dbReference type="SUPFAM" id="SSF55961">
    <property type="entry name" value="Bet v1-like"/>
    <property type="match status" value="1"/>
</dbReference>
<sequence length="146" mass="16954">MALVEVNRSITRHIKDVWEIVSDISCYPNFMPSVNEVTILEDKRPKWTVSRWSATLRDSVMEWTEIDHYDASRARIDFRQLEGDLESLDGSWQLYNEAGQTRVCLLMNFRIGIPSIEDILTPIAIQALEENCHGMLEDIEKQLRVS</sequence>
<organism evidence="4 5">
    <name type="scientific">Nitrococcus mobilis Nb-231</name>
    <dbReference type="NCBI Taxonomy" id="314278"/>
    <lineage>
        <taxon>Bacteria</taxon>
        <taxon>Pseudomonadati</taxon>
        <taxon>Pseudomonadota</taxon>
        <taxon>Gammaproteobacteria</taxon>
        <taxon>Chromatiales</taxon>
        <taxon>Ectothiorhodospiraceae</taxon>
        <taxon>Nitrococcus</taxon>
    </lineage>
</organism>
<dbReference type="InterPro" id="IPR005031">
    <property type="entry name" value="COQ10_START"/>
</dbReference>
<dbReference type="STRING" id="314278.NB231_14628"/>
<dbReference type="HOGENOM" id="CLU_137983_0_0_6"/>
<protein>
    <recommendedName>
        <fullName evidence="3">Coenzyme Q-binding protein COQ10 START domain-containing protein</fullName>
    </recommendedName>
</protein>
<dbReference type="eggNOG" id="COG2867">
    <property type="taxonomic scope" value="Bacteria"/>
</dbReference>
<dbReference type="RefSeq" id="WP_005003930.1">
    <property type="nucleotide sequence ID" value="NZ_CH672427.1"/>
</dbReference>